<comment type="caution">
    <text evidence="1">The sequence shown here is derived from an EMBL/GenBank/DDBJ whole genome shotgun (WGS) entry which is preliminary data.</text>
</comment>
<proteinExistence type="predicted"/>
<dbReference type="RefSeq" id="WP_190431037.1">
    <property type="nucleotide sequence ID" value="NZ_JAMPKM010000001.1"/>
</dbReference>
<sequence length="127" mass="14306">MQIGRFFSLQQGRVGQYLSPRVLVVRSPFQKLPKSGGPVAACYFGFDKMSKAQAFTKYLSGLGYTYQLRRGKMLSQYAYEIALREHTDLAKVLAYWDRMDVKRPNLSAGQANIRDRALQVAPPVLAA</sequence>
<name>A0ABV0J2K2_9CYAN</name>
<keyword evidence="2" id="KW-1185">Reference proteome</keyword>
<evidence type="ECO:0000313" key="2">
    <source>
        <dbReference type="Proteomes" id="UP001464891"/>
    </source>
</evidence>
<organism evidence="1 2">
    <name type="scientific">Trichocoleus desertorum GB2-A4</name>
    <dbReference type="NCBI Taxonomy" id="2933944"/>
    <lineage>
        <taxon>Bacteria</taxon>
        <taxon>Bacillati</taxon>
        <taxon>Cyanobacteriota</taxon>
        <taxon>Cyanophyceae</taxon>
        <taxon>Leptolyngbyales</taxon>
        <taxon>Trichocoleusaceae</taxon>
        <taxon>Trichocoleus</taxon>
    </lineage>
</organism>
<reference evidence="1 2" key="1">
    <citation type="submission" date="2022-04" db="EMBL/GenBank/DDBJ databases">
        <title>Positive selection, recombination, and allopatry shape intraspecific diversity of widespread and dominant cyanobacteria.</title>
        <authorList>
            <person name="Wei J."/>
            <person name="Shu W."/>
            <person name="Hu C."/>
        </authorList>
    </citation>
    <scope>NUCLEOTIDE SEQUENCE [LARGE SCALE GENOMIC DNA]</scope>
    <source>
        <strain evidence="1 2">GB2-A4</strain>
    </source>
</reference>
<dbReference type="EMBL" id="JAMPKM010000001">
    <property type="protein sequence ID" value="MEP0815483.1"/>
    <property type="molecule type" value="Genomic_DNA"/>
</dbReference>
<gene>
    <name evidence="1" type="ORF">NC998_00060</name>
</gene>
<dbReference type="Proteomes" id="UP001464891">
    <property type="component" value="Unassembled WGS sequence"/>
</dbReference>
<protein>
    <submittedName>
        <fullName evidence="1">Uncharacterized protein</fullName>
    </submittedName>
</protein>
<evidence type="ECO:0000313" key="1">
    <source>
        <dbReference type="EMBL" id="MEP0815483.1"/>
    </source>
</evidence>
<accession>A0ABV0J2K2</accession>